<comment type="subcellular location">
    <subcellularLocation>
        <location evidence="1">Endomembrane system</location>
        <topology evidence="1">Multi-pass membrane protein</topology>
    </subcellularLocation>
</comment>
<dbReference type="AlphaFoldDB" id="A0A0D2M232"/>
<evidence type="ECO:0000256" key="2">
    <source>
        <dbReference type="ARBA" id="ARBA00022692"/>
    </source>
</evidence>
<dbReference type="GeneID" id="25727414"/>
<dbReference type="InterPro" id="IPR006838">
    <property type="entry name" value="ADTRP_AIG1"/>
</dbReference>
<dbReference type="Proteomes" id="UP000054498">
    <property type="component" value="Unassembled WGS sequence"/>
</dbReference>
<evidence type="ECO:0000313" key="6">
    <source>
        <dbReference type="EMBL" id="KIY97694.1"/>
    </source>
</evidence>
<keyword evidence="2 5" id="KW-0812">Transmembrane</keyword>
<evidence type="ECO:0000256" key="3">
    <source>
        <dbReference type="ARBA" id="ARBA00022989"/>
    </source>
</evidence>
<reference evidence="6 7" key="1">
    <citation type="journal article" date="2013" name="BMC Genomics">
        <title>Reconstruction of the lipid metabolism for the microalga Monoraphidium neglectum from its genome sequence reveals characteristics suitable for biofuel production.</title>
        <authorList>
            <person name="Bogen C."/>
            <person name="Al-Dilaimi A."/>
            <person name="Albersmeier A."/>
            <person name="Wichmann J."/>
            <person name="Grundmann M."/>
            <person name="Rupp O."/>
            <person name="Lauersen K.J."/>
            <person name="Blifernez-Klassen O."/>
            <person name="Kalinowski J."/>
            <person name="Goesmann A."/>
            <person name="Mussgnug J.H."/>
            <person name="Kruse O."/>
        </authorList>
    </citation>
    <scope>NUCLEOTIDE SEQUENCE [LARGE SCALE GENOMIC DNA]</scope>
    <source>
        <strain evidence="6 7">SAG 48.87</strain>
    </source>
</reference>
<dbReference type="EMBL" id="KK102467">
    <property type="protein sequence ID" value="KIY97694.1"/>
    <property type="molecule type" value="Genomic_DNA"/>
</dbReference>
<feature type="transmembrane region" description="Helical" evidence="5">
    <location>
        <begin position="21"/>
        <end position="39"/>
    </location>
</feature>
<evidence type="ECO:0000313" key="7">
    <source>
        <dbReference type="Proteomes" id="UP000054498"/>
    </source>
</evidence>
<organism evidence="6 7">
    <name type="scientific">Monoraphidium neglectum</name>
    <dbReference type="NCBI Taxonomy" id="145388"/>
    <lineage>
        <taxon>Eukaryota</taxon>
        <taxon>Viridiplantae</taxon>
        <taxon>Chlorophyta</taxon>
        <taxon>core chlorophytes</taxon>
        <taxon>Chlorophyceae</taxon>
        <taxon>CS clade</taxon>
        <taxon>Sphaeropleales</taxon>
        <taxon>Selenastraceae</taxon>
        <taxon>Monoraphidium</taxon>
    </lineage>
</organism>
<dbReference type="PANTHER" id="PTHR10989">
    <property type="entry name" value="ANDROGEN-INDUCED PROTEIN 1-RELATED"/>
    <property type="match status" value="1"/>
</dbReference>
<dbReference type="KEGG" id="mng:MNEG_10269"/>
<protein>
    <submittedName>
        <fullName evidence="6">Uncharacterized protein</fullName>
    </submittedName>
</protein>
<keyword evidence="4 5" id="KW-0472">Membrane</keyword>
<keyword evidence="3 5" id="KW-1133">Transmembrane helix</keyword>
<dbReference type="GO" id="GO:0012505">
    <property type="term" value="C:endomembrane system"/>
    <property type="evidence" value="ECO:0007669"/>
    <property type="project" value="UniProtKB-SubCell"/>
</dbReference>
<dbReference type="RefSeq" id="XP_013896714.1">
    <property type="nucleotide sequence ID" value="XM_014041260.1"/>
</dbReference>
<keyword evidence="7" id="KW-1185">Reference proteome</keyword>
<dbReference type="Pfam" id="PF04750">
    <property type="entry name" value="Far-17a_AIG1"/>
    <property type="match status" value="1"/>
</dbReference>
<dbReference type="GO" id="GO:0016020">
    <property type="term" value="C:membrane"/>
    <property type="evidence" value="ECO:0007669"/>
    <property type="project" value="InterPro"/>
</dbReference>
<dbReference type="OrthoDB" id="1898221at2759"/>
<gene>
    <name evidence="6" type="ORF">MNEG_10269</name>
</gene>
<evidence type="ECO:0000256" key="1">
    <source>
        <dbReference type="ARBA" id="ARBA00004127"/>
    </source>
</evidence>
<feature type="transmembrane region" description="Helical" evidence="5">
    <location>
        <begin position="59"/>
        <end position="83"/>
    </location>
</feature>
<accession>A0A0D2M232</accession>
<evidence type="ECO:0000256" key="5">
    <source>
        <dbReference type="SAM" id="Phobius"/>
    </source>
</evidence>
<feature type="transmembrane region" description="Helical" evidence="5">
    <location>
        <begin position="205"/>
        <end position="224"/>
    </location>
</feature>
<evidence type="ECO:0000256" key="4">
    <source>
        <dbReference type="ARBA" id="ARBA00023136"/>
    </source>
</evidence>
<name>A0A0D2M232_9CHLO</name>
<proteinExistence type="predicted"/>
<dbReference type="PANTHER" id="PTHR10989:SF16">
    <property type="entry name" value="AT02829P-RELATED"/>
    <property type="match status" value="1"/>
</dbReference>
<sequence>MDFLGEQPVCEQPRRRRKLKLRSLEVSTVVHTVAFLWFLRVWLWHLTPAASVLPGAQGWGWFVRFLTFYSYTLQTFTLGLAAADDWSKLLTGRPASRFTRLADDLSSAVFALAHVVTIMFYTIQTATKKVVEGDVERPYWLNSSVHLYNTFAAWGDLLTAHRSFSQRSERMSTAITLAYLCYMLLCKHMNGQYPYPFMRNLKEPHGFLGTAASGLLLFAGAFRVGKAINRRVRAVSLSIAGDSGTITICAAKAEVVAPQRALHGHAFAVVHRAPRRSASSSVPVKEE</sequence>
<feature type="transmembrane region" description="Helical" evidence="5">
    <location>
        <begin position="104"/>
        <end position="123"/>
    </location>
</feature>